<reference evidence="2 3" key="1">
    <citation type="journal article" date="2016" name="Sci. Rep.">
        <title>Penicillium arizonense, a new, genome sequenced fungal species, reveals a high chemical diversity in secreted metabolites.</title>
        <authorList>
            <person name="Grijseels S."/>
            <person name="Nielsen J.C."/>
            <person name="Randelovic M."/>
            <person name="Nielsen J."/>
            <person name="Nielsen K.F."/>
            <person name="Workman M."/>
            <person name="Frisvad J.C."/>
        </authorList>
    </citation>
    <scope>NUCLEOTIDE SEQUENCE [LARGE SCALE GENOMIC DNA]</scope>
    <source>
        <strain evidence="2 3">CBS 141311</strain>
    </source>
</reference>
<keyword evidence="3" id="KW-1185">Reference proteome</keyword>
<sequence>MSCFSCPTSSPQQPGSPTSHLPEADHDEINKSLRPIQVSAANIPTAVRVYSTIQSLIQRERINTPDLLVITELKPHVGTQLWQKFEQLESPALRKSFDPNTGHFTIKMPTPLHNCALIWFQDARDKWIEAGLLTTAEKRMMKAQVADTITLTRGVYANCRKEPDVHVNVHGLNLPTLCFEIGYSESKPLLESDMRRLLIGGQGDITAVILIKWYKRRAGVAGTIELWRLDNNGNPLKEQDEAIFPVPSSPQPPIKVTRKMLFGNALLPGRPPLDIFSFSLDDLRIEARIAMAKQSLFPL</sequence>
<dbReference type="EMBL" id="LXJU01000002">
    <property type="protein sequence ID" value="OGE57005.1"/>
    <property type="molecule type" value="Genomic_DNA"/>
</dbReference>
<feature type="region of interest" description="Disordered" evidence="1">
    <location>
        <begin position="1"/>
        <end position="25"/>
    </location>
</feature>
<comment type="caution">
    <text evidence="2">The sequence shown here is derived from an EMBL/GenBank/DDBJ whole genome shotgun (WGS) entry which is preliminary data.</text>
</comment>
<protein>
    <submittedName>
        <fullName evidence="2">Uncharacterized protein</fullName>
    </submittedName>
</protein>
<evidence type="ECO:0000313" key="2">
    <source>
        <dbReference type="EMBL" id="OGE57005.1"/>
    </source>
</evidence>
<dbReference type="GeneID" id="34572268"/>
<evidence type="ECO:0000313" key="3">
    <source>
        <dbReference type="Proteomes" id="UP000177622"/>
    </source>
</evidence>
<dbReference type="RefSeq" id="XP_022492432.1">
    <property type="nucleotide sequence ID" value="XM_022627534.1"/>
</dbReference>
<name>A0A1F5LV08_PENAI</name>
<dbReference type="Proteomes" id="UP000177622">
    <property type="component" value="Unassembled WGS sequence"/>
</dbReference>
<accession>A0A1F5LV08</accession>
<dbReference type="STRING" id="1835702.A0A1F5LV08"/>
<gene>
    <name evidence="2" type="ORF">PENARI_c002G05669</name>
</gene>
<feature type="compositionally biased region" description="Low complexity" evidence="1">
    <location>
        <begin position="7"/>
        <end position="19"/>
    </location>
</feature>
<dbReference type="AlphaFoldDB" id="A0A1F5LV08"/>
<organism evidence="2 3">
    <name type="scientific">Penicillium arizonense</name>
    <dbReference type="NCBI Taxonomy" id="1835702"/>
    <lineage>
        <taxon>Eukaryota</taxon>
        <taxon>Fungi</taxon>
        <taxon>Dikarya</taxon>
        <taxon>Ascomycota</taxon>
        <taxon>Pezizomycotina</taxon>
        <taxon>Eurotiomycetes</taxon>
        <taxon>Eurotiomycetidae</taxon>
        <taxon>Eurotiales</taxon>
        <taxon>Aspergillaceae</taxon>
        <taxon>Penicillium</taxon>
    </lineage>
</organism>
<evidence type="ECO:0000256" key="1">
    <source>
        <dbReference type="SAM" id="MobiDB-lite"/>
    </source>
</evidence>
<dbReference type="OrthoDB" id="4368470at2759"/>
<proteinExistence type="predicted"/>